<accession>A0AAV0LER4</accession>
<keyword evidence="2" id="KW-1185">Reference proteome</keyword>
<sequence>MPFRGLRLGINTRIVIARPVMTWLEFREAPGLKNVSMHMIWIDKKERLIESMVDEKDISEISRRIKVG</sequence>
<organism evidence="1 2">
    <name type="scientific">Linum tenue</name>
    <dbReference type="NCBI Taxonomy" id="586396"/>
    <lineage>
        <taxon>Eukaryota</taxon>
        <taxon>Viridiplantae</taxon>
        <taxon>Streptophyta</taxon>
        <taxon>Embryophyta</taxon>
        <taxon>Tracheophyta</taxon>
        <taxon>Spermatophyta</taxon>
        <taxon>Magnoliopsida</taxon>
        <taxon>eudicotyledons</taxon>
        <taxon>Gunneridae</taxon>
        <taxon>Pentapetalae</taxon>
        <taxon>rosids</taxon>
        <taxon>fabids</taxon>
        <taxon>Malpighiales</taxon>
        <taxon>Linaceae</taxon>
        <taxon>Linum</taxon>
    </lineage>
</organism>
<dbReference type="AlphaFoldDB" id="A0AAV0LER4"/>
<proteinExistence type="predicted"/>
<protein>
    <submittedName>
        <fullName evidence="1">Uncharacterized protein</fullName>
    </submittedName>
</protein>
<dbReference type="Proteomes" id="UP001154282">
    <property type="component" value="Unassembled WGS sequence"/>
</dbReference>
<comment type="caution">
    <text evidence="1">The sequence shown here is derived from an EMBL/GenBank/DDBJ whole genome shotgun (WGS) entry which is preliminary data.</text>
</comment>
<dbReference type="EMBL" id="CAMGYJ010000006">
    <property type="protein sequence ID" value="CAI0432685.1"/>
    <property type="molecule type" value="Genomic_DNA"/>
</dbReference>
<evidence type="ECO:0000313" key="1">
    <source>
        <dbReference type="EMBL" id="CAI0432685.1"/>
    </source>
</evidence>
<evidence type="ECO:0000313" key="2">
    <source>
        <dbReference type="Proteomes" id="UP001154282"/>
    </source>
</evidence>
<name>A0AAV0LER4_9ROSI</name>
<feature type="non-terminal residue" evidence="1">
    <location>
        <position position="68"/>
    </location>
</feature>
<reference evidence="1" key="1">
    <citation type="submission" date="2022-08" db="EMBL/GenBank/DDBJ databases">
        <authorList>
            <person name="Gutierrez-Valencia J."/>
        </authorList>
    </citation>
    <scope>NUCLEOTIDE SEQUENCE</scope>
</reference>
<gene>
    <name evidence="1" type="ORF">LITE_LOCUS23551</name>
</gene>